<sequence length="172" mass="18888">MFPLRRHGWWLIPELCAVAALATGLIYLRPGGLPSRLDTLAQTTLERLAPAELELFDVQGHGGEAKVICAVESFATEPATVERVEDVRVIYAHYLCALAQPNTAWDYATRSEGPVVISLTNPPTVRIAQSGVGYPDRVRAMMPDALEAQAFAGFSDRRRPSALVVRYHDEVS</sequence>
<name>A0A841C1C5_9ACTN</name>
<accession>A0A841C1C5</accession>
<protein>
    <submittedName>
        <fullName evidence="2">Uncharacterized protein</fullName>
    </submittedName>
</protein>
<evidence type="ECO:0000256" key="1">
    <source>
        <dbReference type="SAM" id="Phobius"/>
    </source>
</evidence>
<evidence type="ECO:0000313" key="3">
    <source>
        <dbReference type="Proteomes" id="UP000587527"/>
    </source>
</evidence>
<feature type="transmembrane region" description="Helical" evidence="1">
    <location>
        <begin position="7"/>
        <end position="28"/>
    </location>
</feature>
<dbReference type="EMBL" id="JACHMN010000003">
    <property type="protein sequence ID" value="MBB5873548.1"/>
    <property type="molecule type" value="Genomic_DNA"/>
</dbReference>
<dbReference type="Proteomes" id="UP000587527">
    <property type="component" value="Unassembled WGS sequence"/>
</dbReference>
<keyword evidence="3" id="KW-1185">Reference proteome</keyword>
<reference evidence="2 3" key="1">
    <citation type="submission" date="2020-08" db="EMBL/GenBank/DDBJ databases">
        <title>Sequencing the genomes of 1000 actinobacteria strains.</title>
        <authorList>
            <person name="Klenk H.-P."/>
        </authorList>
    </citation>
    <scope>NUCLEOTIDE SEQUENCE [LARGE SCALE GENOMIC DNA]</scope>
    <source>
        <strain evidence="2 3">DSM 45362</strain>
    </source>
</reference>
<comment type="caution">
    <text evidence="2">The sequence shown here is derived from an EMBL/GenBank/DDBJ whole genome shotgun (WGS) entry which is preliminary data.</text>
</comment>
<organism evidence="2 3">
    <name type="scientific">Allocatelliglobosispora scoriae</name>
    <dbReference type="NCBI Taxonomy" id="643052"/>
    <lineage>
        <taxon>Bacteria</taxon>
        <taxon>Bacillati</taxon>
        <taxon>Actinomycetota</taxon>
        <taxon>Actinomycetes</taxon>
        <taxon>Micromonosporales</taxon>
        <taxon>Micromonosporaceae</taxon>
        <taxon>Allocatelliglobosispora</taxon>
    </lineage>
</organism>
<dbReference type="RefSeq" id="WP_184844913.1">
    <property type="nucleotide sequence ID" value="NZ_JACHMN010000003.1"/>
</dbReference>
<keyword evidence="1" id="KW-1133">Transmembrane helix</keyword>
<dbReference type="AlphaFoldDB" id="A0A841C1C5"/>
<keyword evidence="1" id="KW-0812">Transmembrane</keyword>
<gene>
    <name evidence="2" type="ORF">F4553_006982</name>
</gene>
<proteinExistence type="predicted"/>
<keyword evidence="1" id="KW-0472">Membrane</keyword>
<evidence type="ECO:0000313" key="2">
    <source>
        <dbReference type="EMBL" id="MBB5873548.1"/>
    </source>
</evidence>